<keyword evidence="10" id="KW-0472">Membrane</keyword>
<evidence type="ECO:0000256" key="2">
    <source>
        <dbReference type="ARBA" id="ARBA00012438"/>
    </source>
</evidence>
<feature type="domain" description="Histidine kinase/HSP90-like ATPase" evidence="11">
    <location>
        <begin position="297"/>
        <end position="386"/>
    </location>
</feature>
<dbReference type="GO" id="GO:0016301">
    <property type="term" value="F:kinase activity"/>
    <property type="evidence" value="ECO:0007669"/>
    <property type="project" value="UniProtKB-KW"/>
</dbReference>
<comment type="catalytic activity">
    <reaction evidence="1">
        <text>ATP + protein L-histidine = ADP + protein N-phospho-L-histidine.</text>
        <dbReference type="EC" id="2.7.13.3"/>
    </reaction>
</comment>
<dbReference type="InterPro" id="IPR050482">
    <property type="entry name" value="Sensor_HK_TwoCompSys"/>
</dbReference>
<accession>A0ABX2F8Y5</accession>
<keyword evidence="10" id="KW-1133">Transmembrane helix</keyword>
<dbReference type="SUPFAM" id="SSF55874">
    <property type="entry name" value="ATPase domain of HSP90 chaperone/DNA topoisomerase II/histidine kinase"/>
    <property type="match status" value="1"/>
</dbReference>
<evidence type="ECO:0000256" key="6">
    <source>
        <dbReference type="ARBA" id="ARBA00022777"/>
    </source>
</evidence>
<organism evidence="12 13">
    <name type="scientific">Kibdelosporangium persicum</name>
    <dbReference type="NCBI Taxonomy" id="2698649"/>
    <lineage>
        <taxon>Bacteria</taxon>
        <taxon>Bacillati</taxon>
        <taxon>Actinomycetota</taxon>
        <taxon>Actinomycetes</taxon>
        <taxon>Pseudonocardiales</taxon>
        <taxon>Pseudonocardiaceae</taxon>
        <taxon>Kibdelosporangium</taxon>
    </lineage>
</organism>
<evidence type="ECO:0000256" key="8">
    <source>
        <dbReference type="ARBA" id="ARBA00023012"/>
    </source>
</evidence>
<evidence type="ECO:0000256" key="5">
    <source>
        <dbReference type="ARBA" id="ARBA00022741"/>
    </source>
</evidence>
<evidence type="ECO:0000313" key="13">
    <source>
        <dbReference type="Proteomes" id="UP000763557"/>
    </source>
</evidence>
<feature type="transmembrane region" description="Helical" evidence="10">
    <location>
        <begin position="12"/>
        <end position="31"/>
    </location>
</feature>
<dbReference type="Gene3D" id="3.30.565.10">
    <property type="entry name" value="Histidine kinase-like ATPase, C-terminal domain"/>
    <property type="match status" value="1"/>
</dbReference>
<feature type="transmembrane region" description="Helical" evidence="10">
    <location>
        <begin position="110"/>
        <end position="130"/>
    </location>
</feature>
<dbReference type="Proteomes" id="UP000763557">
    <property type="component" value="Unassembled WGS sequence"/>
</dbReference>
<dbReference type="PANTHER" id="PTHR24421:SF10">
    <property type="entry name" value="NITRATE_NITRITE SENSOR PROTEIN NARQ"/>
    <property type="match status" value="1"/>
</dbReference>
<dbReference type="Gene3D" id="1.20.5.1930">
    <property type="match status" value="1"/>
</dbReference>
<dbReference type="EC" id="2.7.13.3" evidence="2"/>
<feature type="transmembrane region" description="Helical" evidence="10">
    <location>
        <begin position="68"/>
        <end position="98"/>
    </location>
</feature>
<keyword evidence="10" id="KW-0812">Transmembrane</keyword>
<keyword evidence="5" id="KW-0547">Nucleotide-binding</keyword>
<comment type="caution">
    <text evidence="12">The sequence shown here is derived from an EMBL/GenBank/DDBJ whole genome shotgun (WGS) entry which is preliminary data.</text>
</comment>
<dbReference type="PANTHER" id="PTHR24421">
    <property type="entry name" value="NITRATE/NITRITE SENSOR PROTEIN NARX-RELATED"/>
    <property type="match status" value="1"/>
</dbReference>
<keyword evidence="8" id="KW-0902">Two-component regulatory system</keyword>
<keyword evidence="3" id="KW-0597">Phosphoprotein</keyword>
<feature type="region of interest" description="Disordered" evidence="9">
    <location>
        <begin position="390"/>
        <end position="416"/>
    </location>
</feature>
<dbReference type="Pfam" id="PF07730">
    <property type="entry name" value="HisKA_3"/>
    <property type="match status" value="1"/>
</dbReference>
<protein>
    <recommendedName>
        <fullName evidence="2">histidine kinase</fullName>
        <ecNumber evidence="2">2.7.13.3</ecNumber>
    </recommendedName>
</protein>
<dbReference type="RefSeq" id="WP_312872807.1">
    <property type="nucleotide sequence ID" value="NZ_CBCSGW010000012.1"/>
</dbReference>
<dbReference type="InterPro" id="IPR036890">
    <property type="entry name" value="HATPase_C_sf"/>
</dbReference>
<dbReference type="CDD" id="cd16917">
    <property type="entry name" value="HATPase_UhpB-NarQ-NarX-like"/>
    <property type="match status" value="1"/>
</dbReference>
<dbReference type="InterPro" id="IPR003594">
    <property type="entry name" value="HATPase_dom"/>
</dbReference>
<reference evidence="12 13" key="1">
    <citation type="submission" date="2020-01" db="EMBL/GenBank/DDBJ databases">
        <title>Kibdelosporangium persica a novel Actinomycetes from a hot desert in Iran.</title>
        <authorList>
            <person name="Safaei N."/>
            <person name="Zaburannyi N."/>
            <person name="Mueller R."/>
            <person name="Wink J."/>
        </authorList>
    </citation>
    <scope>NUCLEOTIDE SEQUENCE [LARGE SCALE GENOMIC DNA]</scope>
    <source>
        <strain evidence="12 13">4NS15</strain>
    </source>
</reference>
<keyword evidence="6 12" id="KW-0418">Kinase</keyword>
<feature type="transmembrane region" description="Helical" evidence="10">
    <location>
        <begin position="137"/>
        <end position="156"/>
    </location>
</feature>
<evidence type="ECO:0000256" key="3">
    <source>
        <dbReference type="ARBA" id="ARBA00022553"/>
    </source>
</evidence>
<name>A0ABX2F8Y5_9PSEU</name>
<proteinExistence type="predicted"/>
<evidence type="ECO:0000256" key="1">
    <source>
        <dbReference type="ARBA" id="ARBA00000085"/>
    </source>
</evidence>
<dbReference type="InterPro" id="IPR011712">
    <property type="entry name" value="Sig_transdc_His_kin_sub3_dim/P"/>
</dbReference>
<keyword evidence="13" id="KW-1185">Reference proteome</keyword>
<keyword evidence="4" id="KW-0808">Transferase</keyword>
<keyword evidence="7" id="KW-0067">ATP-binding</keyword>
<dbReference type="EMBL" id="JAAATY010000013">
    <property type="protein sequence ID" value="NRN67288.1"/>
    <property type="molecule type" value="Genomic_DNA"/>
</dbReference>
<feature type="compositionally biased region" description="Basic and acidic residues" evidence="9">
    <location>
        <begin position="402"/>
        <end position="416"/>
    </location>
</feature>
<evidence type="ECO:0000256" key="9">
    <source>
        <dbReference type="SAM" id="MobiDB-lite"/>
    </source>
</evidence>
<sequence>MSEAVTRYRRSGWWDVVIALVFFAVALVLYATDLYALVPQEQLPLGLLITQSAVLCVAQMLRRRAPLVMLAIATGILLGNLSYGLPIPVIIVFVYLLVNATLSTTRRGSRFILAGAIVTVLTVGVADVGVTGDWRHGFFTVLNVFSLLIVPVWWSFNIRQHDEILEAERASSRQLHRIAELDRRTAVADERAWMARDLHDVVAGHLSAIAIQAEALLSVADRDPQLVRTVLKSVRENSIQSLAEMRAMIDVLQADNGEKSPRTAPATLAELDRLVDSARAGGLVLEIRRAFGDLPVAVDLAAYRIVQEALTNALKHASGGSAAVEVRVEDTHLIVEVTNDLTGPPGAGAGTGLVSMRERAHAVGGDFQAGPWSGGWRVRAVLPLGQPMEEWRVDSGTGRGRSHGEPRRTGAGPDRG</sequence>
<evidence type="ECO:0000256" key="7">
    <source>
        <dbReference type="ARBA" id="ARBA00022840"/>
    </source>
</evidence>
<evidence type="ECO:0000256" key="10">
    <source>
        <dbReference type="SAM" id="Phobius"/>
    </source>
</evidence>
<gene>
    <name evidence="12" type="ORF">GC106_45210</name>
</gene>
<dbReference type="Pfam" id="PF02518">
    <property type="entry name" value="HATPase_c"/>
    <property type="match status" value="1"/>
</dbReference>
<evidence type="ECO:0000313" key="12">
    <source>
        <dbReference type="EMBL" id="NRN67288.1"/>
    </source>
</evidence>
<dbReference type="SMART" id="SM00387">
    <property type="entry name" value="HATPase_c"/>
    <property type="match status" value="1"/>
</dbReference>
<evidence type="ECO:0000256" key="4">
    <source>
        <dbReference type="ARBA" id="ARBA00022679"/>
    </source>
</evidence>
<evidence type="ECO:0000259" key="11">
    <source>
        <dbReference type="SMART" id="SM00387"/>
    </source>
</evidence>